<dbReference type="EMBL" id="GG730040">
    <property type="protein sequence ID" value="EEZ93205.1"/>
    <property type="molecule type" value="Genomic_DNA"/>
</dbReference>
<keyword evidence="1" id="KW-0472">Membrane</keyword>
<proteinExistence type="predicted"/>
<evidence type="ECO:0000313" key="2">
    <source>
        <dbReference type="EMBL" id="EEZ93205.1"/>
    </source>
</evidence>
<feature type="transmembrane region" description="Helical" evidence="1">
    <location>
        <begin position="12"/>
        <end position="35"/>
    </location>
</feature>
<keyword evidence="1" id="KW-0812">Transmembrane</keyword>
<organism evidence="2 3">
    <name type="scientific">Candidatus Parvarchaeum acidiphilum ARMAN-4</name>
    <dbReference type="NCBI Taxonomy" id="662760"/>
    <lineage>
        <taxon>Archaea</taxon>
        <taxon>Candidatus Parvarchaeota</taxon>
        <taxon>Candidatus Parvarchaeum</taxon>
    </lineage>
</organism>
<sequence>MLDNRKGQYSVEYTIIIGIGLSIIAAFLIYITFFYGSFSLSSSASQIKTLSDTIANHVNYIASEGPGSMQTFPITLPLLQQQYSFFCGDIIKLQTTTELGVSKPGENVSGMLPLTSGTFDAFARAENGSAIIGLRFLISYVLGSYSVSSNTLSYSLSFYNYSGDLKGTAFNISLLSTGGAYITSAKSSTTSGQASGTLTLPSSAPVEYVLEVTPSGSGDYYSTCVTG</sequence>
<name>D2EEI7_PARA4</name>
<evidence type="ECO:0000313" key="3">
    <source>
        <dbReference type="Proteomes" id="UP000009375"/>
    </source>
</evidence>
<reference evidence="2 3" key="1">
    <citation type="journal article" date="2010" name="Proc. Natl. Acad. Sci. U.S.A.">
        <title>Enigmatic, ultrasmall, uncultivated Archaea.</title>
        <authorList>
            <person name="Baker B.J."/>
            <person name="Comolli L.R."/>
            <person name="Dick G.J."/>
            <person name="Hauser L.J."/>
            <person name="Hyatt D."/>
            <person name="Dill B.D."/>
            <person name="Land M.L."/>
            <person name="Verberkmoes N.C."/>
            <person name="Hettich R.L."/>
            <person name="Banfield J.F."/>
        </authorList>
    </citation>
    <scope>NUCLEOTIDE SEQUENCE [LARGE SCALE GENOMIC DNA]</scope>
</reference>
<dbReference type="AlphaFoldDB" id="D2EEI7"/>
<gene>
    <name evidence="2" type="ORF">BJBARM4_0131</name>
</gene>
<dbReference type="Proteomes" id="UP000009375">
    <property type="component" value="Unassembled WGS sequence"/>
</dbReference>
<accession>D2EEI7</accession>
<evidence type="ECO:0000256" key="1">
    <source>
        <dbReference type="SAM" id="Phobius"/>
    </source>
</evidence>
<keyword evidence="1" id="KW-1133">Transmembrane helix</keyword>
<protein>
    <submittedName>
        <fullName evidence="2">Uncharacterized protein</fullName>
    </submittedName>
</protein>